<accession>A0AAV7L055</accession>
<dbReference type="EMBL" id="JANPWB010000016">
    <property type="protein sequence ID" value="KAJ1083845.1"/>
    <property type="molecule type" value="Genomic_DNA"/>
</dbReference>
<evidence type="ECO:0000256" key="1">
    <source>
        <dbReference type="SAM" id="MobiDB-lite"/>
    </source>
</evidence>
<evidence type="ECO:0000313" key="2">
    <source>
        <dbReference type="EMBL" id="KAJ1083845.1"/>
    </source>
</evidence>
<protein>
    <submittedName>
        <fullName evidence="2">Uncharacterized protein</fullName>
    </submittedName>
</protein>
<feature type="compositionally biased region" description="Basic residues" evidence="1">
    <location>
        <begin position="126"/>
        <end position="147"/>
    </location>
</feature>
<dbReference type="AlphaFoldDB" id="A0AAV7L055"/>
<sequence>MRWPVLPTWAQISWRVAPVGAHLPPDAHRRQPHRYCKQPHRYCRVVCPQRLSPCSLRASSAASRHAAARHRPGPRAPQQRLRPGLPLHLVAAASMGVSRYAPAIPSAARRQNHNTGSAVPAAAPPKARHHHTATQHRPHWPRLARVRSPRLRLRCSPPVPKPSRGPRLLRIALRSHIQAPGPALCIIRWRSSGRTLLLSGHLGHIPITSF</sequence>
<organism evidence="2 3">
    <name type="scientific">Pleurodeles waltl</name>
    <name type="common">Iberian ribbed newt</name>
    <dbReference type="NCBI Taxonomy" id="8319"/>
    <lineage>
        <taxon>Eukaryota</taxon>
        <taxon>Metazoa</taxon>
        <taxon>Chordata</taxon>
        <taxon>Craniata</taxon>
        <taxon>Vertebrata</taxon>
        <taxon>Euteleostomi</taxon>
        <taxon>Amphibia</taxon>
        <taxon>Batrachia</taxon>
        <taxon>Caudata</taxon>
        <taxon>Salamandroidea</taxon>
        <taxon>Salamandridae</taxon>
        <taxon>Pleurodelinae</taxon>
        <taxon>Pleurodeles</taxon>
    </lineage>
</organism>
<feature type="region of interest" description="Disordered" evidence="1">
    <location>
        <begin position="62"/>
        <end position="81"/>
    </location>
</feature>
<comment type="caution">
    <text evidence="2">The sequence shown here is derived from an EMBL/GenBank/DDBJ whole genome shotgun (WGS) entry which is preliminary data.</text>
</comment>
<gene>
    <name evidence="2" type="ORF">NDU88_004000</name>
</gene>
<reference evidence="2" key="1">
    <citation type="journal article" date="2022" name="bioRxiv">
        <title>Sequencing and chromosome-scale assembly of the giantPleurodeles waltlgenome.</title>
        <authorList>
            <person name="Brown T."/>
            <person name="Elewa A."/>
            <person name="Iarovenko S."/>
            <person name="Subramanian E."/>
            <person name="Araus A.J."/>
            <person name="Petzold A."/>
            <person name="Susuki M."/>
            <person name="Suzuki K.-i.T."/>
            <person name="Hayashi T."/>
            <person name="Toyoda A."/>
            <person name="Oliveira C."/>
            <person name="Osipova E."/>
            <person name="Leigh N.D."/>
            <person name="Simon A."/>
            <person name="Yun M.H."/>
        </authorList>
    </citation>
    <scope>NUCLEOTIDE SEQUENCE</scope>
    <source>
        <strain evidence="2">20211129_DDA</strain>
        <tissue evidence="2">Liver</tissue>
    </source>
</reference>
<dbReference type="Proteomes" id="UP001066276">
    <property type="component" value="Chromosome 12"/>
</dbReference>
<name>A0AAV7L055_PLEWA</name>
<proteinExistence type="predicted"/>
<keyword evidence="3" id="KW-1185">Reference proteome</keyword>
<evidence type="ECO:0000313" key="3">
    <source>
        <dbReference type="Proteomes" id="UP001066276"/>
    </source>
</evidence>
<feature type="region of interest" description="Disordered" evidence="1">
    <location>
        <begin position="108"/>
        <end position="147"/>
    </location>
</feature>